<dbReference type="EMBL" id="FNBD01000003">
    <property type="protein sequence ID" value="SDE74845.1"/>
    <property type="molecule type" value="Genomic_DNA"/>
</dbReference>
<evidence type="ECO:0008006" key="3">
    <source>
        <dbReference type="Google" id="ProtNLM"/>
    </source>
</evidence>
<sequence length="156" mass="17650">MFTYKDLSLSANFIYSYGNYIFDDRARGTLGDGRLTPRSTADFIYDNRWQPGSTDALVPQFVWGGRNGSNEANQTRWLYDGSYIRLRDLTVAYNFTEKVTSLLGLNSMRLYARGTNILTFVKEDILYIDPEQGINGTYTGQTPAVKTISIGLDIQL</sequence>
<accession>A0A1G7FH19</accession>
<evidence type="ECO:0000313" key="2">
    <source>
        <dbReference type="Proteomes" id="UP000182114"/>
    </source>
</evidence>
<gene>
    <name evidence="1" type="ORF">SAMN04487992_103238</name>
</gene>
<reference evidence="2" key="1">
    <citation type="submission" date="2016-10" db="EMBL/GenBank/DDBJ databases">
        <authorList>
            <person name="Varghese N."/>
            <person name="Submissions S."/>
        </authorList>
    </citation>
    <scope>NUCLEOTIDE SEQUENCE [LARGE SCALE GENOMIC DNA]</scope>
    <source>
        <strain evidence="2">DSM 24729</strain>
    </source>
</reference>
<evidence type="ECO:0000313" key="1">
    <source>
        <dbReference type="EMBL" id="SDE74845.1"/>
    </source>
</evidence>
<keyword evidence="2" id="KW-1185">Reference proteome</keyword>
<dbReference type="Proteomes" id="UP000182114">
    <property type="component" value="Unassembled WGS sequence"/>
</dbReference>
<dbReference type="RefSeq" id="WP_074537827.1">
    <property type="nucleotide sequence ID" value="NZ_FNBD01000003.1"/>
</dbReference>
<name>A0A1G7FH19_9FLAO</name>
<dbReference type="AlphaFoldDB" id="A0A1G7FH19"/>
<protein>
    <recommendedName>
        <fullName evidence="3">TonB dependent receptor</fullName>
    </recommendedName>
</protein>
<organism evidence="1 2">
    <name type="scientific">Cellulophaga baltica</name>
    <dbReference type="NCBI Taxonomy" id="76594"/>
    <lineage>
        <taxon>Bacteria</taxon>
        <taxon>Pseudomonadati</taxon>
        <taxon>Bacteroidota</taxon>
        <taxon>Flavobacteriia</taxon>
        <taxon>Flavobacteriales</taxon>
        <taxon>Flavobacteriaceae</taxon>
        <taxon>Cellulophaga</taxon>
    </lineage>
</organism>
<proteinExistence type="predicted"/>